<sequence length="482" mass="52357">MAISSFVDGVKKALGQGPETVAPAAATPPPSASDFVDTAPSWAELQKMLEDKQQQLGWRPENPETGPANSGSLKRTFGSDAPPRVKLYRDSAAWCPYCQKVWLQLEEKQIPYTIEKINMRCYGDKPQEYTAKVPSGLLPAMELDGELIIESADVMAALEYAFPDKPLMPAKGTPAHARATALMKLERRLFGAWLQWLCYPRNNENNKKGFLSTMGAVEKELGADPSGPFFMGAKVTLVDCVFAPFLERIVASIAYYKGMYVRGEGRFPNLEAWFEGMEKRSSYLGSRSDFYTHCHDLPPQLGGCCQIPEGEPVSAAVDGEDGRSWHLPLPPLHATSLPEPYSPGEQPERDRLQAAAKLIGNHEAVTRFAARGCGEMGTRAFTAELSDPYAKPGMQHLGSVDAGLRLVAHALLAGAGGLPSVDGQVHLQTAADSSGHHSSADGPATLLAAAYMRDRVGVPRDLPLPAARQFRAHLNWLIDSLS</sequence>
<evidence type="ECO:0000256" key="1">
    <source>
        <dbReference type="SAM" id="MobiDB-lite"/>
    </source>
</evidence>
<dbReference type="Gene3D" id="3.40.30.10">
    <property type="entry name" value="Glutaredoxin"/>
    <property type="match status" value="1"/>
</dbReference>
<dbReference type="EMBL" id="JALJOS010000004">
    <property type="protein sequence ID" value="KAK9840509.1"/>
    <property type="molecule type" value="Genomic_DNA"/>
</dbReference>
<reference evidence="4 5" key="1">
    <citation type="journal article" date="2024" name="Nat. Commun.">
        <title>Phylogenomics reveals the evolutionary origins of lichenization in chlorophyte algae.</title>
        <authorList>
            <person name="Puginier C."/>
            <person name="Libourel C."/>
            <person name="Otte J."/>
            <person name="Skaloud P."/>
            <person name="Haon M."/>
            <person name="Grisel S."/>
            <person name="Petersen M."/>
            <person name="Berrin J.G."/>
            <person name="Delaux P.M."/>
            <person name="Dal Grande F."/>
            <person name="Keller J."/>
        </authorList>
    </citation>
    <scope>NUCLEOTIDE SEQUENCE [LARGE SCALE GENOMIC DNA]</scope>
    <source>
        <strain evidence="4 5">SAG 2145</strain>
    </source>
</reference>
<proteinExistence type="predicted"/>
<dbReference type="PROSITE" id="PS50405">
    <property type="entry name" value="GST_CTER"/>
    <property type="match status" value="1"/>
</dbReference>
<evidence type="ECO:0000313" key="5">
    <source>
        <dbReference type="Proteomes" id="UP001438707"/>
    </source>
</evidence>
<keyword evidence="5" id="KW-1185">Reference proteome</keyword>
<accession>A0AAW1S2S0</accession>
<dbReference type="Gene3D" id="1.20.1050.10">
    <property type="match status" value="1"/>
</dbReference>
<dbReference type="Pfam" id="PF13409">
    <property type="entry name" value="GST_N_2"/>
    <property type="match status" value="1"/>
</dbReference>
<evidence type="ECO:0000259" key="2">
    <source>
        <dbReference type="PROSITE" id="PS50404"/>
    </source>
</evidence>
<dbReference type="CDD" id="cd00570">
    <property type="entry name" value="GST_N_family"/>
    <property type="match status" value="1"/>
</dbReference>
<evidence type="ECO:0008006" key="6">
    <source>
        <dbReference type="Google" id="ProtNLM"/>
    </source>
</evidence>
<dbReference type="InterPro" id="IPR036249">
    <property type="entry name" value="Thioredoxin-like_sf"/>
</dbReference>
<feature type="domain" description="GST C-terminal" evidence="3">
    <location>
        <begin position="172"/>
        <end position="300"/>
    </location>
</feature>
<name>A0AAW1S2S0_9CHLO</name>
<evidence type="ECO:0000313" key="4">
    <source>
        <dbReference type="EMBL" id="KAK9840509.1"/>
    </source>
</evidence>
<feature type="region of interest" description="Disordered" evidence="1">
    <location>
        <begin position="20"/>
        <end position="39"/>
    </location>
</feature>
<dbReference type="InterPro" id="IPR036282">
    <property type="entry name" value="Glutathione-S-Trfase_C_sf"/>
</dbReference>
<comment type="caution">
    <text evidence="4">The sequence shown here is derived from an EMBL/GenBank/DDBJ whole genome shotgun (WGS) entry which is preliminary data.</text>
</comment>
<dbReference type="PROSITE" id="PS50404">
    <property type="entry name" value="GST_NTER"/>
    <property type="match status" value="1"/>
</dbReference>
<dbReference type="InterPro" id="IPR040079">
    <property type="entry name" value="Glutathione_S-Trfase"/>
</dbReference>
<gene>
    <name evidence="4" type="ORF">WJX74_011029</name>
</gene>
<dbReference type="SUPFAM" id="SSF47616">
    <property type="entry name" value="GST C-terminal domain-like"/>
    <property type="match status" value="1"/>
</dbReference>
<dbReference type="SFLD" id="SFLDG00358">
    <property type="entry name" value="Main_(cytGST)"/>
    <property type="match status" value="1"/>
</dbReference>
<organism evidence="4 5">
    <name type="scientific">Apatococcus lobatus</name>
    <dbReference type="NCBI Taxonomy" id="904363"/>
    <lineage>
        <taxon>Eukaryota</taxon>
        <taxon>Viridiplantae</taxon>
        <taxon>Chlorophyta</taxon>
        <taxon>core chlorophytes</taxon>
        <taxon>Trebouxiophyceae</taxon>
        <taxon>Chlorellales</taxon>
        <taxon>Chlorellaceae</taxon>
        <taxon>Apatococcus</taxon>
    </lineage>
</organism>
<dbReference type="InterPro" id="IPR050983">
    <property type="entry name" value="GST_Omega/HSP26"/>
</dbReference>
<evidence type="ECO:0000259" key="3">
    <source>
        <dbReference type="PROSITE" id="PS50405"/>
    </source>
</evidence>
<dbReference type="AlphaFoldDB" id="A0AAW1S2S0"/>
<dbReference type="Pfam" id="PF13410">
    <property type="entry name" value="GST_C_2"/>
    <property type="match status" value="1"/>
</dbReference>
<dbReference type="PROSITE" id="PS51354">
    <property type="entry name" value="GLUTAREDOXIN_2"/>
    <property type="match status" value="1"/>
</dbReference>
<dbReference type="GO" id="GO:0005737">
    <property type="term" value="C:cytoplasm"/>
    <property type="evidence" value="ECO:0007669"/>
    <property type="project" value="TreeGrafter"/>
</dbReference>
<dbReference type="SUPFAM" id="SSF52833">
    <property type="entry name" value="Thioredoxin-like"/>
    <property type="match status" value="1"/>
</dbReference>
<protein>
    <recommendedName>
        <fullName evidence="6">Glutathione S-transferase</fullName>
    </recommendedName>
</protein>
<feature type="region of interest" description="Disordered" evidence="1">
    <location>
        <begin position="53"/>
        <end position="77"/>
    </location>
</feature>
<dbReference type="PANTHER" id="PTHR43968">
    <property type="match status" value="1"/>
</dbReference>
<feature type="domain" description="GST N-terminal" evidence="2">
    <location>
        <begin position="85"/>
        <end position="166"/>
    </location>
</feature>
<dbReference type="PANTHER" id="PTHR43968:SF14">
    <property type="entry name" value="GLUTATHIONE S-TRANSFERASE"/>
    <property type="match status" value="1"/>
</dbReference>
<dbReference type="InterPro" id="IPR010987">
    <property type="entry name" value="Glutathione-S-Trfase_C-like"/>
</dbReference>
<dbReference type="SFLD" id="SFLDS00019">
    <property type="entry name" value="Glutathione_Transferase_(cytos"/>
    <property type="match status" value="1"/>
</dbReference>
<dbReference type="Proteomes" id="UP001438707">
    <property type="component" value="Unassembled WGS sequence"/>
</dbReference>
<dbReference type="InterPro" id="IPR004045">
    <property type="entry name" value="Glutathione_S-Trfase_N"/>
</dbReference>